<sequence>MKQDLISLILECDVNEIYKQVNDIKDIDKIVLFSKNKTMLIDNDSCNNLYNKIRYSMFKKSDNAIAYLMDTFNQQVLFNDFFLKNNKEYYAGLLNIEDRGEATQINNTIYIQADKNTLREYFKVAFLQSQESNWNTFIKVIKQQFPKAKNLNDILQNIDKDTLSKILQSFEKSLLVSIENTQDSQYFTDNILPLAKDSIKGILQDLSSNIEKIQNTQYIRKFFRTLAIVLVNTIDFDTKDIFKSLIKKPSTAIYSTYTGINELADTDNEIAYHYAMSLPLIELFVSQIVPMVNLCKKHLMNELLFYDDKFIDFSIYDDMMKAKLPIQSTFLKGKIDSNFINTLPAIFKEGIGYQNMNSEYSIISINDKKYNLEKHISNNIKNLRLFFFAEYKDLNSAKFIEIMKDKALQEQNASSYKEKGYLFITEAPSMLNAGLTKDIMSVIGLTPQSFKTHKRQQEALNKTHNPNIDYSNYIIKQDNNKFKHIVLQLSPFIKLPDDLAKDYKDYTASYSVVKWVGELWNKSLSQQFKYIDTFFQTPDNIEEIADKEEEFAKEFLELVQEFFDKINKDKAYTTKQLKGEIIEEKTEYSPQDVLSIVTTLCILKNEFDTKTPFFGVASRQQKFFESFMSKIRWYQSYIIPNYHSLYVFVKNAYINIDDKKIYLAVSKEAEKELKAKQDILRIYEMLDNICNIKTENEEEFYADIFKKLKENAKTLEVKDEDIEKLEQEEQKVKDELNKKIPSDIEKAIVEKQINKISIQKVIKEGLFSFTPFVSYFDENTDFLGKLIYYFSMCLFDEPVKNKSLPQKFAHILAKELGIFAIMKFDKTINIRQEKQIIQKFYKLIINTRTLYMQQMIFMTQTKTITTINVRDTLRMINKLEIKNLVKDLSKTAVTNMAKGVITAWIKKEFPLYVEELKTKYEYIYYKKMRYKYNLPYTVNRKEFVTIPMKIYNAYMGFDLHTMIYGSKLCTGGLKYHNGIAYTYTPKTSRPNEAITKHYMIKKLLGYILLEELREDDIKFFKNGFNEANLDTLKDKKELYQLRDKEKLQAFKDLDENDEQHKAIDCYNACINILSDIMNDNANTQNDNNYQAKIKELLENLKIIGQNNIRAMYVGTSSRSKGKKRPKFIGRLATTIIMEDGLWIG</sequence>
<evidence type="ECO:0000256" key="1">
    <source>
        <dbReference type="SAM" id="Coils"/>
    </source>
</evidence>
<keyword evidence="1" id="KW-0175">Coiled coil</keyword>
<reference evidence="2 3" key="1">
    <citation type="submission" date="2018-04" db="EMBL/GenBank/DDBJ databases">
        <title>Novel Campyloabacter and Helicobacter Species and Strains.</title>
        <authorList>
            <person name="Mannion A.J."/>
            <person name="Shen Z."/>
            <person name="Fox J.G."/>
        </authorList>
    </citation>
    <scope>NUCLEOTIDE SEQUENCE [LARGE SCALE GENOMIC DNA]</scope>
    <source>
        <strain evidence="2 3">MIT 17-337</strain>
    </source>
</reference>
<dbReference type="EMBL" id="NXLQ01000050">
    <property type="protein sequence ID" value="RDU61513.1"/>
    <property type="molecule type" value="Genomic_DNA"/>
</dbReference>
<organism evidence="2 3">
    <name type="scientific">Helicobacter didelphidarum</name>
    <dbReference type="NCBI Taxonomy" id="2040648"/>
    <lineage>
        <taxon>Bacteria</taxon>
        <taxon>Pseudomonadati</taxon>
        <taxon>Campylobacterota</taxon>
        <taxon>Epsilonproteobacteria</taxon>
        <taxon>Campylobacterales</taxon>
        <taxon>Helicobacteraceae</taxon>
        <taxon>Helicobacter</taxon>
    </lineage>
</organism>
<dbReference type="Proteomes" id="UP000256379">
    <property type="component" value="Unassembled WGS sequence"/>
</dbReference>
<dbReference type="OrthoDB" id="5350940at2"/>
<accession>A0A3D8I8M4</accession>
<dbReference type="AlphaFoldDB" id="A0A3D8I8M4"/>
<keyword evidence="3" id="KW-1185">Reference proteome</keyword>
<name>A0A3D8I8M4_9HELI</name>
<proteinExistence type="predicted"/>
<comment type="caution">
    <text evidence="2">The sequence shown here is derived from an EMBL/GenBank/DDBJ whole genome shotgun (WGS) entry which is preliminary data.</text>
</comment>
<evidence type="ECO:0000313" key="3">
    <source>
        <dbReference type="Proteomes" id="UP000256379"/>
    </source>
</evidence>
<evidence type="ECO:0000313" key="2">
    <source>
        <dbReference type="EMBL" id="RDU61513.1"/>
    </source>
</evidence>
<protein>
    <submittedName>
        <fullName evidence="2">Uncharacterized protein</fullName>
    </submittedName>
</protein>
<gene>
    <name evidence="2" type="ORF">CQA53_10030</name>
</gene>
<dbReference type="RefSeq" id="WP_115543841.1">
    <property type="nucleotide sequence ID" value="NZ_NXLQ01000050.1"/>
</dbReference>
<feature type="coiled-coil region" evidence="1">
    <location>
        <begin position="705"/>
        <end position="738"/>
    </location>
</feature>